<protein>
    <submittedName>
        <fullName evidence="1">HECW_N domain-containing protein</fullName>
    </submittedName>
</protein>
<dbReference type="Proteomes" id="UP000005239">
    <property type="component" value="Unassembled WGS sequence"/>
</dbReference>
<dbReference type="AlphaFoldDB" id="A0A2A6CI36"/>
<gene>
    <name evidence="1" type="primary">WBGene00095843</name>
</gene>
<name>A0A2A6CI36_PRIPA</name>
<reference evidence="1" key="2">
    <citation type="submission" date="2022-06" db="UniProtKB">
        <authorList>
            <consortium name="EnsemblMetazoa"/>
        </authorList>
    </citation>
    <scope>IDENTIFICATION</scope>
    <source>
        <strain evidence="1">PS312</strain>
    </source>
</reference>
<proteinExistence type="predicted"/>
<evidence type="ECO:0000313" key="2">
    <source>
        <dbReference type="Proteomes" id="UP000005239"/>
    </source>
</evidence>
<dbReference type="InterPro" id="IPR032348">
    <property type="entry name" value="HECW_N"/>
</dbReference>
<evidence type="ECO:0000313" key="1">
    <source>
        <dbReference type="EnsemblMetazoa" id="PPA06289.1"/>
    </source>
</evidence>
<dbReference type="EnsemblMetazoa" id="PPA06289.1">
    <property type="protein sequence ID" value="PPA06289.1"/>
    <property type="gene ID" value="WBGene00095843"/>
</dbReference>
<dbReference type="Gene3D" id="2.60.40.2840">
    <property type="match status" value="1"/>
</dbReference>
<accession>A0A8R1YAT9</accession>
<keyword evidence="2" id="KW-1185">Reference proteome</keyword>
<accession>A0A2A6CI36</accession>
<sequence length="182" mass="19976">MIILRLAREDARVLSHHSGSGSPTHSDEGLFIDRSELFVGEGRSQTIRVSWRFDASTVNLMDWIGLFDESEPASTKFIDYKLVGSASGSTLLWNLTTVHLEMSSGPNFVFRYYDGLTGFTRARSATVYASTVPRVRITDIVCTGLPSTHRPLRVTLAAGSSNLASLTSASGSWKHLHAKDNK</sequence>
<reference evidence="2" key="1">
    <citation type="journal article" date="2008" name="Nat. Genet.">
        <title>The Pristionchus pacificus genome provides a unique perspective on nematode lifestyle and parasitism.</title>
        <authorList>
            <person name="Dieterich C."/>
            <person name="Clifton S.W."/>
            <person name="Schuster L.N."/>
            <person name="Chinwalla A."/>
            <person name="Delehaunty K."/>
            <person name="Dinkelacker I."/>
            <person name="Fulton L."/>
            <person name="Fulton R."/>
            <person name="Godfrey J."/>
            <person name="Minx P."/>
            <person name="Mitreva M."/>
            <person name="Roeseler W."/>
            <person name="Tian H."/>
            <person name="Witte H."/>
            <person name="Yang S.P."/>
            <person name="Wilson R.K."/>
            <person name="Sommer R.J."/>
        </authorList>
    </citation>
    <scope>NUCLEOTIDE SEQUENCE [LARGE SCALE GENOMIC DNA]</scope>
    <source>
        <strain evidence="2">PS312</strain>
    </source>
</reference>
<organism evidence="1 2">
    <name type="scientific">Pristionchus pacificus</name>
    <name type="common">Parasitic nematode worm</name>
    <dbReference type="NCBI Taxonomy" id="54126"/>
    <lineage>
        <taxon>Eukaryota</taxon>
        <taxon>Metazoa</taxon>
        <taxon>Ecdysozoa</taxon>
        <taxon>Nematoda</taxon>
        <taxon>Chromadorea</taxon>
        <taxon>Rhabditida</taxon>
        <taxon>Rhabditina</taxon>
        <taxon>Diplogasteromorpha</taxon>
        <taxon>Diplogasteroidea</taxon>
        <taxon>Neodiplogasteridae</taxon>
        <taxon>Pristionchus</taxon>
    </lineage>
</organism>
<dbReference type="Pfam" id="PF16562">
    <property type="entry name" value="HECW_N"/>
    <property type="match status" value="1"/>
</dbReference>